<dbReference type="OrthoDB" id="2448795at2759"/>
<name>A0A397UTJ8_9GLOM</name>
<organism evidence="1 2">
    <name type="scientific">Gigaspora rosea</name>
    <dbReference type="NCBI Taxonomy" id="44941"/>
    <lineage>
        <taxon>Eukaryota</taxon>
        <taxon>Fungi</taxon>
        <taxon>Fungi incertae sedis</taxon>
        <taxon>Mucoromycota</taxon>
        <taxon>Glomeromycotina</taxon>
        <taxon>Glomeromycetes</taxon>
        <taxon>Diversisporales</taxon>
        <taxon>Gigasporaceae</taxon>
        <taxon>Gigaspora</taxon>
    </lineage>
</organism>
<keyword evidence="2" id="KW-1185">Reference proteome</keyword>
<evidence type="ECO:0000313" key="2">
    <source>
        <dbReference type="Proteomes" id="UP000266673"/>
    </source>
</evidence>
<accession>A0A397UTJ8</accession>
<evidence type="ECO:0000313" key="1">
    <source>
        <dbReference type="EMBL" id="RIB13544.1"/>
    </source>
</evidence>
<gene>
    <name evidence="1" type="ORF">C2G38_1974798</name>
</gene>
<protein>
    <submittedName>
        <fullName evidence="1">Uncharacterized protein</fullName>
    </submittedName>
</protein>
<comment type="caution">
    <text evidence="1">The sequence shown here is derived from an EMBL/GenBank/DDBJ whole genome shotgun (WGS) entry which is preliminary data.</text>
</comment>
<sequence>MYQSKHSWAHCFTSQVFNAGIQSTQCVESHNNLIKASVNQSSSLITLYKTIQERLDKESMYSRSLESINFDYNTGRVQSISRTLFPEIVTLCEKYLTPLVMAEIKQQIQQTLWYRCYPFNILQEHCTDEPECTNICIEDNYNLQQVHLNELLNSILHNNILEV</sequence>
<reference evidence="1 2" key="1">
    <citation type="submission" date="2018-06" db="EMBL/GenBank/DDBJ databases">
        <title>Comparative genomics reveals the genomic features of Rhizophagus irregularis, R. cerebriforme, R. diaphanum and Gigaspora rosea, and their symbiotic lifestyle signature.</title>
        <authorList>
            <person name="Morin E."/>
            <person name="San Clemente H."/>
            <person name="Chen E.C.H."/>
            <person name="De La Providencia I."/>
            <person name="Hainaut M."/>
            <person name="Kuo A."/>
            <person name="Kohler A."/>
            <person name="Murat C."/>
            <person name="Tang N."/>
            <person name="Roy S."/>
            <person name="Loubradou J."/>
            <person name="Henrissat B."/>
            <person name="Grigoriev I.V."/>
            <person name="Corradi N."/>
            <person name="Roux C."/>
            <person name="Martin F.M."/>
        </authorList>
    </citation>
    <scope>NUCLEOTIDE SEQUENCE [LARGE SCALE GENOMIC DNA]</scope>
    <source>
        <strain evidence="1 2">DAOM 194757</strain>
    </source>
</reference>
<dbReference type="AlphaFoldDB" id="A0A397UTJ8"/>
<dbReference type="Proteomes" id="UP000266673">
    <property type="component" value="Unassembled WGS sequence"/>
</dbReference>
<dbReference type="EMBL" id="QKWP01000914">
    <property type="protein sequence ID" value="RIB13544.1"/>
    <property type="molecule type" value="Genomic_DNA"/>
</dbReference>
<proteinExistence type="predicted"/>